<dbReference type="PRINTS" id="PR00411">
    <property type="entry name" value="PNDRDTASEI"/>
</dbReference>
<keyword evidence="6" id="KW-0274">FAD</keyword>
<evidence type="ECO:0000256" key="8">
    <source>
        <dbReference type="ARBA" id="ARBA00049922"/>
    </source>
</evidence>
<dbReference type="SMART" id="SM00900">
    <property type="entry name" value="FMN_bind"/>
    <property type="match status" value="1"/>
</dbReference>
<reference evidence="11 12" key="1">
    <citation type="submission" date="2019-07" db="EMBL/GenBank/DDBJ databases">
        <title>Genomic Encyclopedia of Type Strains, Phase I: the one thousand microbial genomes (KMG-I) project.</title>
        <authorList>
            <person name="Kyrpides N."/>
        </authorList>
    </citation>
    <scope>NUCLEOTIDE SEQUENCE [LARGE SCALE GENOMIC DNA]</scope>
    <source>
        <strain evidence="11 12">DSM 13558</strain>
    </source>
</reference>
<feature type="domain" description="FMN-binding" evidence="10">
    <location>
        <begin position="56"/>
        <end position="130"/>
    </location>
</feature>
<dbReference type="InterPro" id="IPR027477">
    <property type="entry name" value="Succ_DH/fumarate_Rdtase_cat_sf"/>
</dbReference>
<evidence type="ECO:0000259" key="10">
    <source>
        <dbReference type="SMART" id="SM00900"/>
    </source>
</evidence>
<name>A0A562JBG0_9FIRM</name>
<evidence type="ECO:0000256" key="3">
    <source>
        <dbReference type="ARBA" id="ARBA00013137"/>
    </source>
</evidence>
<dbReference type="OrthoDB" id="9806724at2"/>
<dbReference type="Pfam" id="PF04205">
    <property type="entry name" value="FMN_bind"/>
    <property type="match status" value="1"/>
</dbReference>
<dbReference type="Gene3D" id="3.90.1010.20">
    <property type="match status" value="1"/>
</dbReference>
<evidence type="ECO:0000256" key="4">
    <source>
        <dbReference type="ARBA" id="ARBA00015872"/>
    </source>
</evidence>
<dbReference type="RefSeq" id="WP_145082256.1">
    <property type="nucleotide sequence ID" value="NZ_VLKH01000004.1"/>
</dbReference>
<feature type="chain" id="PRO_5038976383" description="Urocanate reductase" evidence="9">
    <location>
        <begin position="24"/>
        <end position="624"/>
    </location>
</feature>
<dbReference type="PROSITE" id="PS51257">
    <property type="entry name" value="PROKAR_LIPOPROTEIN"/>
    <property type="match status" value="1"/>
</dbReference>
<dbReference type="InterPro" id="IPR007329">
    <property type="entry name" value="FMN-bd"/>
</dbReference>
<dbReference type="PANTHER" id="PTHR43400">
    <property type="entry name" value="FUMARATE REDUCTASE"/>
    <property type="match status" value="1"/>
</dbReference>
<evidence type="ECO:0000256" key="9">
    <source>
        <dbReference type="SAM" id="SignalP"/>
    </source>
</evidence>
<accession>A0A562JBG0</accession>
<sequence length="624" mass="66563">MFKRNLKSLTALMLIVLMIVSMVTGCSQQSATTQKTEQQSSEKLYNAGTYTGEGKGNNGTIKVEVTFTDAAIESIKVIEHSETAGLSDPAIERIPTKIVEGQTLKVDAVTGATNSSKGIIEAVTSCVQQAGGDVESLKSAESQAIKEEAKSIEKEADLLIVGAGGAGLTAANAAMENGVENVILIEKLASFAGASSIAGGLAGGGSKLQKSFGLTDDSPEKIFMDIMKGGEYANDPRLTWLWANEMGPTLDWLIEDMGVVIENQFSNFPEHSVQRSYYVTGKSIKMLEVLAEKFEAAGGTLMMETEAKSLIMDGDAVVGAVAVDGEGNTVNIKAEKTILATGGFGNNPDMLSEALDGVLFYGASSSTGDGINMAKDAGAELKFMDYVKMYPQGIEVEPGKGRVATVHSMQTTQNTGAIYVNKEGKRVVDENLDFVSIKNATKKQTDKIIYLVMDQKAWDKWSVLANGDENSSAAGKFTFEEQEKWFNTPDGTPIFRRGNNIEEVAKSAGIEGVALKETIDNWNKMVAAGEDSEFGREELFTLDTNGTYYIVEQKLRFATTLGGLSINENFEVLNANNEAISGLYAAGENVGGIHGYESMPTCMLSWAVTSGKLAGESVAAALNK</sequence>
<gene>
    <name evidence="11" type="ORF">LY60_01665</name>
</gene>
<comment type="caution">
    <text evidence="11">The sequence shown here is derived from an EMBL/GenBank/DDBJ whole genome shotgun (WGS) entry which is preliminary data.</text>
</comment>
<evidence type="ECO:0000313" key="11">
    <source>
        <dbReference type="EMBL" id="TWH80403.1"/>
    </source>
</evidence>
<dbReference type="InterPro" id="IPR003953">
    <property type="entry name" value="FAD-dep_OxRdtase_2_FAD-bd"/>
</dbReference>
<dbReference type="Proteomes" id="UP000315343">
    <property type="component" value="Unassembled WGS sequence"/>
</dbReference>
<dbReference type="Pfam" id="PF00890">
    <property type="entry name" value="FAD_binding_2"/>
    <property type="match status" value="1"/>
</dbReference>
<dbReference type="SUPFAM" id="SSF51905">
    <property type="entry name" value="FAD/NAD(P)-binding domain"/>
    <property type="match status" value="1"/>
</dbReference>
<dbReference type="EMBL" id="VLKH01000004">
    <property type="protein sequence ID" value="TWH80403.1"/>
    <property type="molecule type" value="Genomic_DNA"/>
</dbReference>
<dbReference type="EC" id="1.3.99.33" evidence="3"/>
<comment type="cofactor">
    <cofactor evidence="1">
        <name>FMN</name>
        <dbReference type="ChEBI" id="CHEBI:58210"/>
    </cofactor>
</comment>
<dbReference type="SUPFAM" id="SSF56425">
    <property type="entry name" value="Succinate dehydrogenase/fumarate reductase flavoprotein, catalytic domain"/>
    <property type="match status" value="1"/>
</dbReference>
<protein>
    <recommendedName>
        <fullName evidence="4">Urocanate reductase</fullName>
        <ecNumber evidence="3">1.3.99.33</ecNumber>
    </recommendedName>
</protein>
<dbReference type="GO" id="GO:0016020">
    <property type="term" value="C:membrane"/>
    <property type="evidence" value="ECO:0007669"/>
    <property type="project" value="InterPro"/>
</dbReference>
<dbReference type="GO" id="GO:0033765">
    <property type="term" value="F:steroid dehydrogenase activity, acting on the CH-CH group of donors"/>
    <property type="evidence" value="ECO:0007669"/>
    <property type="project" value="UniProtKB-ARBA"/>
</dbReference>
<feature type="signal peptide" evidence="9">
    <location>
        <begin position="1"/>
        <end position="23"/>
    </location>
</feature>
<dbReference type="PANTHER" id="PTHR43400:SF10">
    <property type="entry name" value="3-OXOSTEROID 1-DEHYDROGENASE"/>
    <property type="match status" value="1"/>
</dbReference>
<dbReference type="Gene3D" id="3.90.700.10">
    <property type="entry name" value="Succinate dehydrogenase/fumarate reductase flavoprotein, catalytic domain"/>
    <property type="match status" value="1"/>
</dbReference>
<dbReference type="GO" id="GO:0010181">
    <property type="term" value="F:FMN binding"/>
    <property type="evidence" value="ECO:0007669"/>
    <property type="project" value="InterPro"/>
</dbReference>
<keyword evidence="12" id="KW-1185">Reference proteome</keyword>
<keyword evidence="9" id="KW-0732">Signal</keyword>
<evidence type="ECO:0000313" key="12">
    <source>
        <dbReference type="Proteomes" id="UP000315343"/>
    </source>
</evidence>
<dbReference type="Gene3D" id="3.50.50.60">
    <property type="entry name" value="FAD/NAD(P)-binding domain"/>
    <property type="match status" value="1"/>
</dbReference>
<evidence type="ECO:0000256" key="1">
    <source>
        <dbReference type="ARBA" id="ARBA00001917"/>
    </source>
</evidence>
<dbReference type="InterPro" id="IPR036188">
    <property type="entry name" value="FAD/NAD-bd_sf"/>
</dbReference>
<dbReference type="GO" id="GO:0008202">
    <property type="term" value="P:steroid metabolic process"/>
    <property type="evidence" value="ECO:0007669"/>
    <property type="project" value="UniProtKB-ARBA"/>
</dbReference>
<keyword evidence="5" id="KW-0285">Flavoprotein</keyword>
<proteinExistence type="predicted"/>
<evidence type="ECO:0000256" key="2">
    <source>
        <dbReference type="ARBA" id="ARBA00001974"/>
    </source>
</evidence>
<evidence type="ECO:0000256" key="6">
    <source>
        <dbReference type="ARBA" id="ARBA00022827"/>
    </source>
</evidence>
<comment type="cofactor">
    <cofactor evidence="2">
        <name>FAD</name>
        <dbReference type="ChEBI" id="CHEBI:57692"/>
    </cofactor>
</comment>
<organism evidence="11 12">
    <name type="scientific">Sedimentibacter saalensis</name>
    <dbReference type="NCBI Taxonomy" id="130788"/>
    <lineage>
        <taxon>Bacteria</taxon>
        <taxon>Bacillati</taxon>
        <taxon>Bacillota</taxon>
        <taxon>Tissierellia</taxon>
        <taxon>Sedimentibacter</taxon>
    </lineage>
</organism>
<evidence type="ECO:0000256" key="7">
    <source>
        <dbReference type="ARBA" id="ARBA00023002"/>
    </source>
</evidence>
<dbReference type="AlphaFoldDB" id="A0A562JBG0"/>
<evidence type="ECO:0000256" key="5">
    <source>
        <dbReference type="ARBA" id="ARBA00022630"/>
    </source>
</evidence>
<keyword evidence="7" id="KW-0560">Oxidoreductase</keyword>
<dbReference type="InterPro" id="IPR050315">
    <property type="entry name" value="FAD-oxidoreductase_2"/>
</dbReference>
<comment type="catalytic activity">
    <reaction evidence="8">
        <text>dihydrourocanate + A = urocanate + AH2</text>
        <dbReference type="Rhea" id="RHEA:36059"/>
        <dbReference type="ChEBI" id="CHEBI:13193"/>
        <dbReference type="ChEBI" id="CHEBI:17499"/>
        <dbReference type="ChEBI" id="CHEBI:27247"/>
        <dbReference type="ChEBI" id="CHEBI:72991"/>
        <dbReference type="EC" id="1.3.99.33"/>
    </reaction>
</comment>